<protein>
    <submittedName>
        <fullName evidence="2">HAD family hydrolase</fullName>
    </submittedName>
</protein>
<dbReference type="OrthoDB" id="25198at2"/>
<dbReference type="Proteomes" id="UP000317036">
    <property type="component" value="Unassembled WGS sequence"/>
</dbReference>
<dbReference type="SFLD" id="SFLDG01129">
    <property type="entry name" value="C1.5:_HAD__Beta-PGM__Phosphata"/>
    <property type="match status" value="1"/>
</dbReference>
<proteinExistence type="predicted"/>
<dbReference type="SUPFAM" id="SSF56784">
    <property type="entry name" value="HAD-like"/>
    <property type="match status" value="1"/>
</dbReference>
<dbReference type="SFLD" id="SFLDS00003">
    <property type="entry name" value="Haloacid_Dehalogenase"/>
    <property type="match status" value="1"/>
</dbReference>
<dbReference type="PANTHER" id="PTHR43316">
    <property type="entry name" value="HYDROLASE, HALOACID DELAHOGENASE-RELATED"/>
    <property type="match status" value="1"/>
</dbReference>
<dbReference type="InterPro" id="IPR036412">
    <property type="entry name" value="HAD-like_sf"/>
</dbReference>
<dbReference type="Gene3D" id="1.10.150.240">
    <property type="entry name" value="Putative phosphatase, domain 2"/>
    <property type="match status" value="1"/>
</dbReference>
<gene>
    <name evidence="2" type="ORF">FPZ49_23235</name>
</gene>
<sequence length="257" mass="29673">MMKRWITFDLDGTLMQNPFGKWVFPEVKQLIEQQLNTTYNSTESLVREHELRMSQNRSVEAYDWDDMLRQLLKELQLELEIDIEQLVIKHSVAPKIYLLEETIIPTLKSLKQQGYSLATVTNGFYKYQFPVMKALGLSECFDEIITPEIAGCGKPNEGIFRALLESGTIVAHVGDRLDHDVFLANHKNVYSILIYHNLPDCLRPLAPHERPRTESFLQISEEKLKKESAYLSSTPFPESYTPSHVIYTLAELPSILR</sequence>
<name>A0A559K5Z4_9BACL</name>
<dbReference type="InterPro" id="IPR023214">
    <property type="entry name" value="HAD_sf"/>
</dbReference>
<organism evidence="2 3">
    <name type="scientific">Paenibacillus cremeus</name>
    <dbReference type="NCBI Taxonomy" id="2163881"/>
    <lineage>
        <taxon>Bacteria</taxon>
        <taxon>Bacillati</taxon>
        <taxon>Bacillota</taxon>
        <taxon>Bacilli</taxon>
        <taxon>Bacillales</taxon>
        <taxon>Paenibacillaceae</taxon>
        <taxon>Paenibacillus</taxon>
    </lineage>
</organism>
<dbReference type="EMBL" id="VNJI01000035">
    <property type="protein sequence ID" value="TVY07530.1"/>
    <property type="molecule type" value="Genomic_DNA"/>
</dbReference>
<keyword evidence="3" id="KW-1185">Reference proteome</keyword>
<dbReference type="AlphaFoldDB" id="A0A559K5Z4"/>
<keyword evidence="1 2" id="KW-0378">Hydrolase</keyword>
<dbReference type="InterPro" id="IPR006439">
    <property type="entry name" value="HAD-SF_hydro_IA"/>
</dbReference>
<dbReference type="InterPro" id="IPR023198">
    <property type="entry name" value="PGP-like_dom2"/>
</dbReference>
<evidence type="ECO:0000256" key="1">
    <source>
        <dbReference type="ARBA" id="ARBA00022801"/>
    </source>
</evidence>
<dbReference type="Gene3D" id="3.40.50.1000">
    <property type="entry name" value="HAD superfamily/HAD-like"/>
    <property type="match status" value="1"/>
</dbReference>
<accession>A0A559K5Z4</accession>
<comment type="caution">
    <text evidence="2">The sequence shown here is derived from an EMBL/GenBank/DDBJ whole genome shotgun (WGS) entry which is preliminary data.</text>
</comment>
<reference evidence="2 3" key="1">
    <citation type="submission" date="2019-07" db="EMBL/GenBank/DDBJ databases">
        <authorList>
            <person name="Kim J."/>
        </authorList>
    </citation>
    <scope>NUCLEOTIDE SEQUENCE [LARGE SCALE GENOMIC DNA]</scope>
    <source>
        <strain evidence="2 3">JC52</strain>
    </source>
</reference>
<evidence type="ECO:0000313" key="2">
    <source>
        <dbReference type="EMBL" id="TVY07530.1"/>
    </source>
</evidence>
<dbReference type="PANTHER" id="PTHR43316:SF8">
    <property type="entry name" value="HAD FAMILY HYDROLASE"/>
    <property type="match status" value="1"/>
</dbReference>
<evidence type="ECO:0000313" key="3">
    <source>
        <dbReference type="Proteomes" id="UP000317036"/>
    </source>
</evidence>
<dbReference type="PRINTS" id="PR00413">
    <property type="entry name" value="HADHALOGNASE"/>
</dbReference>
<dbReference type="Pfam" id="PF00702">
    <property type="entry name" value="Hydrolase"/>
    <property type="match status" value="1"/>
</dbReference>
<dbReference type="InterPro" id="IPR051540">
    <property type="entry name" value="S-2-haloacid_dehalogenase"/>
</dbReference>
<dbReference type="GO" id="GO:0016787">
    <property type="term" value="F:hydrolase activity"/>
    <property type="evidence" value="ECO:0007669"/>
    <property type="project" value="UniProtKB-KW"/>
</dbReference>